<accession>A0A0C2TM37</accession>
<dbReference type="InterPro" id="IPR016169">
    <property type="entry name" value="FAD-bd_PCMH_sub2"/>
</dbReference>
<comment type="cofactor">
    <cofactor evidence="1">
        <name>FAD</name>
        <dbReference type="ChEBI" id="CHEBI:57692"/>
    </cofactor>
</comment>
<dbReference type="SUPFAM" id="SSF56176">
    <property type="entry name" value="FAD-binding/transporter-associated domain-like"/>
    <property type="match status" value="1"/>
</dbReference>
<dbReference type="Proteomes" id="UP000054549">
    <property type="component" value="Unassembled WGS sequence"/>
</dbReference>
<name>A0A0C2TM37_AMAMK</name>
<dbReference type="Pfam" id="PF08031">
    <property type="entry name" value="BBE"/>
    <property type="match status" value="1"/>
</dbReference>
<dbReference type="InterPro" id="IPR036318">
    <property type="entry name" value="FAD-bd_PCMH-like_sf"/>
</dbReference>
<reference evidence="7 8" key="1">
    <citation type="submission" date="2014-04" db="EMBL/GenBank/DDBJ databases">
        <title>Evolutionary Origins and Diversification of the Mycorrhizal Mutualists.</title>
        <authorList>
            <consortium name="DOE Joint Genome Institute"/>
            <consortium name="Mycorrhizal Genomics Consortium"/>
            <person name="Kohler A."/>
            <person name="Kuo A."/>
            <person name="Nagy L.G."/>
            <person name="Floudas D."/>
            <person name="Copeland A."/>
            <person name="Barry K.W."/>
            <person name="Cichocki N."/>
            <person name="Veneault-Fourrey C."/>
            <person name="LaButti K."/>
            <person name="Lindquist E.A."/>
            <person name="Lipzen A."/>
            <person name="Lundell T."/>
            <person name="Morin E."/>
            <person name="Murat C."/>
            <person name="Riley R."/>
            <person name="Ohm R."/>
            <person name="Sun H."/>
            <person name="Tunlid A."/>
            <person name="Henrissat B."/>
            <person name="Grigoriev I.V."/>
            <person name="Hibbett D.S."/>
            <person name="Martin F."/>
        </authorList>
    </citation>
    <scope>NUCLEOTIDE SEQUENCE [LARGE SCALE GENOMIC DNA]</scope>
    <source>
        <strain evidence="7 8">Koide BX008</strain>
    </source>
</reference>
<keyword evidence="8" id="KW-1185">Reference proteome</keyword>
<evidence type="ECO:0000256" key="1">
    <source>
        <dbReference type="ARBA" id="ARBA00001974"/>
    </source>
</evidence>
<dbReference type="InterPro" id="IPR050416">
    <property type="entry name" value="FAD-linked_Oxidoreductase"/>
</dbReference>
<comment type="similarity">
    <text evidence="2">Belongs to the oxygen-dependent FAD-linked oxidoreductase family.</text>
</comment>
<dbReference type="PANTHER" id="PTHR42973">
    <property type="entry name" value="BINDING OXIDOREDUCTASE, PUTATIVE (AFU_ORTHOLOGUE AFUA_1G17690)-RELATED"/>
    <property type="match status" value="1"/>
</dbReference>
<evidence type="ECO:0000313" key="8">
    <source>
        <dbReference type="Proteomes" id="UP000054549"/>
    </source>
</evidence>
<dbReference type="AlphaFoldDB" id="A0A0C2TM37"/>
<keyword evidence="5" id="KW-0560">Oxidoreductase</keyword>
<keyword evidence="4" id="KW-0274">FAD</keyword>
<dbReference type="OrthoDB" id="415825at2759"/>
<evidence type="ECO:0000256" key="5">
    <source>
        <dbReference type="ARBA" id="ARBA00023002"/>
    </source>
</evidence>
<dbReference type="Gene3D" id="3.30.43.10">
    <property type="entry name" value="Uridine Diphospho-n-acetylenolpyruvylglucosamine Reductase, domain 2"/>
    <property type="match status" value="1"/>
</dbReference>
<evidence type="ECO:0000256" key="3">
    <source>
        <dbReference type="ARBA" id="ARBA00022630"/>
    </source>
</evidence>
<gene>
    <name evidence="7" type="ORF">M378DRAFT_191212</name>
</gene>
<dbReference type="PROSITE" id="PS51387">
    <property type="entry name" value="FAD_PCMH"/>
    <property type="match status" value="1"/>
</dbReference>
<organism evidence="7 8">
    <name type="scientific">Amanita muscaria (strain Koide BX008)</name>
    <dbReference type="NCBI Taxonomy" id="946122"/>
    <lineage>
        <taxon>Eukaryota</taxon>
        <taxon>Fungi</taxon>
        <taxon>Dikarya</taxon>
        <taxon>Basidiomycota</taxon>
        <taxon>Agaricomycotina</taxon>
        <taxon>Agaricomycetes</taxon>
        <taxon>Agaricomycetidae</taxon>
        <taxon>Agaricales</taxon>
        <taxon>Pluteineae</taxon>
        <taxon>Amanitaceae</taxon>
        <taxon>Amanita</taxon>
    </lineage>
</organism>
<keyword evidence="3" id="KW-0285">Flavoprotein</keyword>
<dbReference type="GO" id="GO:0071949">
    <property type="term" value="F:FAD binding"/>
    <property type="evidence" value="ECO:0007669"/>
    <property type="project" value="InterPro"/>
</dbReference>
<evidence type="ECO:0000313" key="7">
    <source>
        <dbReference type="EMBL" id="KIL68214.1"/>
    </source>
</evidence>
<dbReference type="STRING" id="946122.A0A0C2TM37"/>
<dbReference type="PANTHER" id="PTHR42973:SF39">
    <property type="entry name" value="FAD-BINDING PCMH-TYPE DOMAIN-CONTAINING PROTEIN"/>
    <property type="match status" value="1"/>
</dbReference>
<dbReference type="InterPro" id="IPR006094">
    <property type="entry name" value="Oxid_FAD_bind_N"/>
</dbReference>
<evidence type="ECO:0000256" key="4">
    <source>
        <dbReference type="ARBA" id="ARBA00022827"/>
    </source>
</evidence>
<dbReference type="InParanoid" id="A0A0C2TM37"/>
<protein>
    <recommendedName>
        <fullName evidence="6">FAD-binding PCMH-type domain-containing protein</fullName>
    </recommendedName>
</protein>
<dbReference type="GO" id="GO:0016491">
    <property type="term" value="F:oxidoreductase activity"/>
    <property type="evidence" value="ECO:0007669"/>
    <property type="project" value="UniProtKB-KW"/>
</dbReference>
<dbReference type="Gene3D" id="3.30.465.10">
    <property type="match status" value="1"/>
</dbReference>
<dbReference type="InterPro" id="IPR016166">
    <property type="entry name" value="FAD-bd_PCMH"/>
</dbReference>
<sequence length="465" mass="50655">MSNLPIFSAKFKGDLVRPGDRGYSEAIARWAANASREASIIAFVRDEEDVALAIKYAKENRLPIAIRGGGHSPSGSSSIAQGLVIDLSRHLNNVTIDSEERLAYVGAGALWRDVDETAIKYGLATVGGTVNHTGVGGLTLGGGFGWLSSSHGMVIDNLVEATLVLADGSTVTASDKENPDLFFAIRGGGGNFGVATRFVLRLYSQRPTVYAGFLMYPSTMVEPVMNVVKKWWSTAGEREALVVAHTIGPDGNPVMICMVFYNGTVEEGRTNFKPLLDLGPVQDITGEMPYEKVNTLHNEQLYHGQGYYIKPIAHPGPDHVINQRVQSRIAELNTKDLRITTLFEYLPLNKVMAVPNGTMAFNRTGKPTVVTLLAWDNTMKDLSQEARVVASEICASVLGDKALLNDPSSFGYGNYDGEASDGSNRKDALDRSEVAFGANYTRLQKLKRKYDPENTFNKWFPIVPA</sequence>
<dbReference type="EMBL" id="KN818229">
    <property type="protein sequence ID" value="KIL68214.1"/>
    <property type="molecule type" value="Genomic_DNA"/>
</dbReference>
<dbReference type="InterPro" id="IPR012951">
    <property type="entry name" value="BBE"/>
</dbReference>
<dbReference type="Gene3D" id="3.40.462.20">
    <property type="match status" value="1"/>
</dbReference>
<dbReference type="HOGENOM" id="CLU_018354_10_0_1"/>
<dbReference type="InterPro" id="IPR016167">
    <property type="entry name" value="FAD-bd_PCMH_sub1"/>
</dbReference>
<evidence type="ECO:0000256" key="2">
    <source>
        <dbReference type="ARBA" id="ARBA00005466"/>
    </source>
</evidence>
<dbReference type="Pfam" id="PF01565">
    <property type="entry name" value="FAD_binding_4"/>
    <property type="match status" value="1"/>
</dbReference>
<feature type="domain" description="FAD-binding PCMH-type" evidence="6">
    <location>
        <begin position="33"/>
        <end position="205"/>
    </location>
</feature>
<evidence type="ECO:0000259" key="6">
    <source>
        <dbReference type="PROSITE" id="PS51387"/>
    </source>
</evidence>
<proteinExistence type="inferred from homology"/>